<keyword evidence="5" id="KW-0963">Cytoplasm</keyword>
<dbReference type="OrthoDB" id="9815206at2"/>
<dbReference type="AlphaFoldDB" id="F9DPI4"/>
<comment type="subunit">
    <text evidence="5">Homodimer. Interacts with FtsZ.</text>
</comment>
<dbReference type="STRING" id="759851.SAMN04244570_2472"/>
<evidence type="ECO:0000256" key="2">
    <source>
        <dbReference type="ARBA" id="ARBA00023210"/>
    </source>
</evidence>
<dbReference type="Proteomes" id="UP000005316">
    <property type="component" value="Unassembled WGS sequence"/>
</dbReference>
<comment type="subcellular location">
    <subcellularLocation>
        <location evidence="5">Cytoplasm</location>
    </subcellularLocation>
    <text evidence="5">Localizes to the division site, in a FtsZ-dependent manner.</text>
</comment>
<comment type="caution">
    <text evidence="6">The sequence shown here is derived from an EMBL/GenBank/DDBJ whole genome shotgun (WGS) entry which is preliminary data.</text>
</comment>
<dbReference type="InterPro" id="IPR038594">
    <property type="entry name" value="SepF-like_sf"/>
</dbReference>
<evidence type="ECO:0000256" key="5">
    <source>
        <dbReference type="HAMAP-Rule" id="MF_01197"/>
    </source>
</evidence>
<dbReference type="Gene3D" id="3.30.110.150">
    <property type="entry name" value="SepF-like protein"/>
    <property type="match status" value="1"/>
</dbReference>
<dbReference type="HAMAP" id="MF_01197">
    <property type="entry name" value="SepF"/>
    <property type="match status" value="1"/>
</dbReference>
<keyword evidence="1 5" id="KW-0132">Cell division</keyword>
<dbReference type="PANTHER" id="PTHR35798:SF1">
    <property type="entry name" value="CELL DIVISION PROTEIN SEPF"/>
    <property type="match status" value="1"/>
</dbReference>
<keyword evidence="2 5" id="KW-0717">Septation</keyword>
<reference evidence="6 7" key="1">
    <citation type="submission" date="2011-04" db="EMBL/GenBank/DDBJ databases">
        <authorList>
            <person name="Muzny D."/>
            <person name="Qin X."/>
            <person name="Deng J."/>
            <person name="Jiang H."/>
            <person name="Liu Y."/>
            <person name="Qu J."/>
            <person name="Song X.-Z."/>
            <person name="Zhang L."/>
            <person name="Thornton R."/>
            <person name="Coyle M."/>
            <person name="Francisco L."/>
            <person name="Jackson L."/>
            <person name="Javaid M."/>
            <person name="Korchina V."/>
            <person name="Kovar C."/>
            <person name="Mata R."/>
            <person name="Mathew T."/>
            <person name="Ngo R."/>
            <person name="Nguyen L."/>
            <person name="Nguyen N."/>
            <person name="Okwuonu G."/>
            <person name="Ongeri F."/>
            <person name="Pham C."/>
            <person name="Simmons D."/>
            <person name="Wilczek-Boney K."/>
            <person name="Hale W."/>
            <person name="Jakkamsetti A."/>
            <person name="Pham P."/>
            <person name="Ruth R."/>
            <person name="San Lucas F."/>
            <person name="Warren J."/>
            <person name="Zhang J."/>
            <person name="Zhao Z."/>
            <person name="Zhou C."/>
            <person name="Zhu D."/>
            <person name="Lee S."/>
            <person name="Bess C."/>
            <person name="Blankenburg K."/>
            <person name="Forbes L."/>
            <person name="Fu Q."/>
            <person name="Gubbala S."/>
            <person name="Hirani K."/>
            <person name="Jayaseelan J.C."/>
            <person name="Lara F."/>
            <person name="Munidasa M."/>
            <person name="Palculict T."/>
            <person name="Patil S."/>
            <person name="Pu L.-L."/>
            <person name="Saada N."/>
            <person name="Tang L."/>
            <person name="Weissenberger G."/>
            <person name="Zhu Y."/>
            <person name="Hemphill L."/>
            <person name="Shang Y."/>
            <person name="Youmans B."/>
            <person name="Ayvaz T."/>
            <person name="Ross M."/>
            <person name="Santibanez J."/>
            <person name="Aqrawi P."/>
            <person name="Gross S."/>
            <person name="Joshi V."/>
            <person name="Fowler G."/>
            <person name="Nazareth L."/>
            <person name="Reid J."/>
            <person name="Worley K."/>
            <person name="Petrosino J."/>
            <person name="Highlander S."/>
            <person name="Gibbs R."/>
        </authorList>
    </citation>
    <scope>NUCLEOTIDE SEQUENCE [LARGE SCALE GENOMIC DNA]</scope>
    <source>
        <strain evidence="6 7">2681</strain>
    </source>
</reference>
<gene>
    <name evidence="6" type="primary">ylmF</name>
    <name evidence="5" type="synonym">sepF</name>
    <name evidence="6" type="ORF">HMPREF9372_0714</name>
</gene>
<evidence type="ECO:0000256" key="3">
    <source>
        <dbReference type="ARBA" id="ARBA00023306"/>
    </source>
</evidence>
<dbReference type="GO" id="GO:0000917">
    <property type="term" value="P:division septum assembly"/>
    <property type="evidence" value="ECO:0007669"/>
    <property type="project" value="UniProtKB-KW"/>
</dbReference>
<dbReference type="InterPro" id="IPR023052">
    <property type="entry name" value="Cell_div_SepF"/>
</dbReference>
<evidence type="ECO:0000256" key="4">
    <source>
        <dbReference type="ARBA" id="ARBA00044936"/>
    </source>
</evidence>
<dbReference type="GO" id="GO:0005737">
    <property type="term" value="C:cytoplasm"/>
    <property type="evidence" value="ECO:0007669"/>
    <property type="project" value="UniProtKB-SubCell"/>
</dbReference>
<dbReference type="eggNOG" id="COG1799">
    <property type="taxonomic scope" value="Bacteria"/>
</dbReference>
<dbReference type="HOGENOM" id="CLU_078499_5_0_9"/>
<comment type="function">
    <text evidence="4 5">Cell division protein that is part of the divisome complex and is recruited early to the Z-ring. Probably stimulates Z-ring formation, perhaps through the cross-linking of FtsZ protofilaments. Its function overlaps with FtsA.</text>
</comment>
<sequence length="107" mass="11815">MKKQAIEPTPTTPVISLQSVQKSSKVILVEPRAYAEAQDIAEHLKNKRSVVVNLQRIERDQGFRIIDFLSGTVYALGGDIQRVGTDIFLCAPENVEVAGSITEFISE</sequence>
<accession>F9DPI4</accession>
<name>F9DPI4_9BACL</name>
<evidence type="ECO:0000256" key="1">
    <source>
        <dbReference type="ARBA" id="ARBA00022618"/>
    </source>
</evidence>
<evidence type="ECO:0000313" key="7">
    <source>
        <dbReference type="Proteomes" id="UP000005316"/>
    </source>
</evidence>
<keyword evidence="3 5" id="KW-0131">Cell cycle</keyword>
<organism evidence="6 7">
    <name type="scientific">Sporosarcina newyorkensis 2681</name>
    <dbReference type="NCBI Taxonomy" id="1027292"/>
    <lineage>
        <taxon>Bacteria</taxon>
        <taxon>Bacillati</taxon>
        <taxon>Bacillota</taxon>
        <taxon>Bacilli</taxon>
        <taxon>Bacillales</taxon>
        <taxon>Caryophanaceae</taxon>
        <taxon>Sporosarcina</taxon>
    </lineage>
</organism>
<dbReference type="GO" id="GO:0043093">
    <property type="term" value="P:FtsZ-dependent cytokinesis"/>
    <property type="evidence" value="ECO:0007669"/>
    <property type="project" value="UniProtKB-UniRule"/>
</dbReference>
<dbReference type="Pfam" id="PF04472">
    <property type="entry name" value="SepF"/>
    <property type="match status" value="1"/>
</dbReference>
<evidence type="ECO:0000313" key="6">
    <source>
        <dbReference type="EMBL" id="EGQ27266.1"/>
    </source>
</evidence>
<comment type="similarity">
    <text evidence="5">Belongs to the SepF family.</text>
</comment>
<protein>
    <recommendedName>
        <fullName evidence="5">Cell division protein SepF</fullName>
    </recommendedName>
</protein>
<dbReference type="InterPro" id="IPR007561">
    <property type="entry name" value="Cell_div_SepF/SepF-rel"/>
</dbReference>
<dbReference type="EMBL" id="AFPZ01000019">
    <property type="protein sequence ID" value="EGQ27266.1"/>
    <property type="molecule type" value="Genomic_DNA"/>
</dbReference>
<dbReference type="PANTHER" id="PTHR35798">
    <property type="entry name" value="CELL DIVISION PROTEIN SEPF"/>
    <property type="match status" value="1"/>
</dbReference>
<proteinExistence type="inferred from homology"/>